<evidence type="ECO:0000256" key="1">
    <source>
        <dbReference type="SAM" id="Phobius"/>
    </source>
</evidence>
<proteinExistence type="predicted"/>
<dbReference type="PANTHER" id="PTHR32026:SF10">
    <property type="entry name" value="METHYLTRANSFERASE-LIKE PROTEIN 24-RELATED"/>
    <property type="match status" value="1"/>
</dbReference>
<dbReference type="Pfam" id="PF13383">
    <property type="entry name" value="Methyltransf_22"/>
    <property type="match status" value="1"/>
</dbReference>
<keyword evidence="1" id="KW-0812">Transmembrane</keyword>
<feature type="transmembrane region" description="Helical" evidence="1">
    <location>
        <begin position="7"/>
        <end position="24"/>
    </location>
</feature>
<reference evidence="3" key="1">
    <citation type="submission" date="2021-02" db="EMBL/GenBank/DDBJ databases">
        <authorList>
            <person name="Nowell W R."/>
        </authorList>
    </citation>
    <scope>NUCLEOTIDE SEQUENCE</scope>
    <source>
        <strain evidence="3">Ploen Becks lab</strain>
    </source>
</reference>
<evidence type="ECO:0000259" key="2">
    <source>
        <dbReference type="Pfam" id="PF13383"/>
    </source>
</evidence>
<dbReference type="InterPro" id="IPR026913">
    <property type="entry name" value="METTL24"/>
</dbReference>
<keyword evidence="1" id="KW-1133">Transmembrane helix</keyword>
<dbReference type="PANTHER" id="PTHR32026">
    <property type="entry name" value="METHYLTRANSFERASE-LIKE PROTEIN 24"/>
    <property type="match status" value="1"/>
</dbReference>
<gene>
    <name evidence="3" type="ORF">OXX778_LOCUS22027</name>
</gene>
<protein>
    <recommendedName>
        <fullName evidence="2">Methyltransferase domain-containing protein</fullName>
    </recommendedName>
</protein>
<dbReference type="AlphaFoldDB" id="A0A814QLM9"/>
<organism evidence="3 4">
    <name type="scientific">Brachionus calyciflorus</name>
    <dbReference type="NCBI Taxonomy" id="104777"/>
    <lineage>
        <taxon>Eukaryota</taxon>
        <taxon>Metazoa</taxon>
        <taxon>Spiralia</taxon>
        <taxon>Gnathifera</taxon>
        <taxon>Rotifera</taxon>
        <taxon>Eurotatoria</taxon>
        <taxon>Monogononta</taxon>
        <taxon>Pseudotrocha</taxon>
        <taxon>Ploima</taxon>
        <taxon>Brachionidae</taxon>
        <taxon>Brachionus</taxon>
    </lineage>
</organism>
<dbReference type="OrthoDB" id="10006218at2759"/>
<keyword evidence="1" id="KW-0472">Membrane</keyword>
<sequence>MLKKEKFLVRACLILLIIFLFLVINDNDKTELKRQQSLIELRESTKCERDNLEHVRVRDFKFYNCSNIKRIGGKPQFVKNAPDDYYRIDGAWYICLDNNIQPKKSQCNILSLGINDDPSFDKEMRKLYDCNLYSFDPYIEDSSFTAIRNKTPSLMDSPILQVDEKWFFYRLGYGPKRYQVKNLDQLKMKDLISLPNIIKISGLVNKVIDIFKMDIEGPEKYLIKDLDMDYACKYLKSFLFETHRNCKFKDLVKLEKCFRLFFRSTRFFRGEIYNELNGFLIEYQNPKGWKLNIKDYKDEIYLSEFMFTNGELYFVNMNFL</sequence>
<feature type="domain" description="Methyltransferase" evidence="2">
    <location>
        <begin position="87"/>
        <end position="251"/>
    </location>
</feature>
<name>A0A814QLM9_9BILA</name>
<evidence type="ECO:0000313" key="4">
    <source>
        <dbReference type="Proteomes" id="UP000663879"/>
    </source>
</evidence>
<keyword evidence="4" id="KW-1185">Reference proteome</keyword>
<dbReference type="EMBL" id="CAJNOC010008790">
    <property type="protein sequence ID" value="CAF1120704.1"/>
    <property type="molecule type" value="Genomic_DNA"/>
</dbReference>
<dbReference type="InterPro" id="IPR025714">
    <property type="entry name" value="Methyltranfer_dom"/>
</dbReference>
<dbReference type="Proteomes" id="UP000663879">
    <property type="component" value="Unassembled WGS sequence"/>
</dbReference>
<accession>A0A814QLM9</accession>
<evidence type="ECO:0000313" key="3">
    <source>
        <dbReference type="EMBL" id="CAF1120704.1"/>
    </source>
</evidence>
<comment type="caution">
    <text evidence="3">The sequence shown here is derived from an EMBL/GenBank/DDBJ whole genome shotgun (WGS) entry which is preliminary data.</text>
</comment>